<dbReference type="SUPFAM" id="SSF46785">
    <property type="entry name" value="Winged helix' DNA-binding domain"/>
    <property type="match status" value="1"/>
</dbReference>
<dbReference type="SMART" id="SM00753">
    <property type="entry name" value="PAM"/>
    <property type="match status" value="1"/>
</dbReference>
<dbReference type="InterPro" id="IPR000717">
    <property type="entry name" value="PCI_dom"/>
</dbReference>
<dbReference type="InterPro" id="IPR057985">
    <property type="entry name" value="TPR_PSMD3_N"/>
</dbReference>
<organism evidence="3 4">
    <name type="scientific">Intoshia linei</name>
    <dbReference type="NCBI Taxonomy" id="1819745"/>
    <lineage>
        <taxon>Eukaryota</taxon>
        <taxon>Metazoa</taxon>
        <taxon>Spiralia</taxon>
        <taxon>Lophotrochozoa</taxon>
        <taxon>Mesozoa</taxon>
        <taxon>Orthonectida</taxon>
        <taxon>Rhopaluridae</taxon>
        <taxon>Intoshia</taxon>
    </lineage>
</organism>
<dbReference type="Proteomes" id="UP000078046">
    <property type="component" value="Unassembled WGS sequence"/>
</dbReference>
<evidence type="ECO:0000256" key="1">
    <source>
        <dbReference type="SAM" id="MobiDB-lite"/>
    </source>
</evidence>
<name>A0A177BAA4_9BILA</name>
<gene>
    <name evidence="3" type="ORF">A3Q56_01102</name>
</gene>
<proteinExistence type="predicted"/>
<dbReference type="OrthoDB" id="1713558at2759"/>
<dbReference type="GO" id="GO:0008541">
    <property type="term" value="C:proteasome regulatory particle, lid subcomplex"/>
    <property type="evidence" value="ECO:0007669"/>
    <property type="project" value="TreeGrafter"/>
</dbReference>
<dbReference type="GO" id="GO:0006511">
    <property type="term" value="P:ubiquitin-dependent protein catabolic process"/>
    <property type="evidence" value="ECO:0007669"/>
    <property type="project" value="TreeGrafter"/>
</dbReference>
<dbReference type="PROSITE" id="PS50250">
    <property type="entry name" value="PCI"/>
    <property type="match status" value="1"/>
</dbReference>
<dbReference type="Pfam" id="PF25573">
    <property type="entry name" value="TPR_PSMD3_N"/>
    <property type="match status" value="1"/>
</dbReference>
<dbReference type="AlphaFoldDB" id="A0A177BAA4"/>
<accession>A0A177BAA4</accession>
<feature type="non-terminal residue" evidence="3">
    <location>
        <position position="489"/>
    </location>
</feature>
<sequence>MKRKMDESFENQNKKLCSKSSMEDENMDQSKDSIQDSDDVEMKVMDSISEKEVSTVNELIKLACSKMKQLDTQLLVKGGESRTKAVLHRALRSTITLRPRLEEKFINLIIKNCITDFSNAKEYLLTFFPTAYDDISKFKGFYVSKSVESHVYIHLLAMLCILDHLKIVKETGINQVVITRSVRCADSLVKHSMALNSHICGGLIARCLYYQSLVYELVLRVPKLIPFFHESLRKYTNRASPECEATVMNILLRYYTREQQYQQAYKLIKKSKFPNDCVNSLTARYLYYKGRVLAVHLEYNQAYKDLQLALRKSPQRTAIGFKQHVRRLLICVELLMGQIPDKSIFRDPEMENVLYPYYELTKAVRVGTLITFIDILKKYNRVFKKDKLFTMILRLRHNVIKIGLRRICLVYSRISLHDIAEKLAIGSEEDAEYIIAKAIRDGVIIASINPDDGSVTSKNVLDVYRTNKPASMFQQRANNCLELEKQCLT</sequence>
<protein>
    <submittedName>
        <fullName evidence="3">26S proteasome regulatory subunit RPN3</fullName>
    </submittedName>
</protein>
<evidence type="ECO:0000313" key="4">
    <source>
        <dbReference type="Proteomes" id="UP000078046"/>
    </source>
</evidence>
<dbReference type="SMART" id="SM00088">
    <property type="entry name" value="PINT"/>
    <property type="match status" value="1"/>
</dbReference>
<dbReference type="PANTHER" id="PTHR10758">
    <property type="entry name" value="26S PROTEASOME NON-ATPASE REGULATORY SUBUNIT 3/COP9 SIGNALOSOME COMPLEX SUBUNIT 3"/>
    <property type="match status" value="1"/>
</dbReference>
<comment type="caution">
    <text evidence="3">The sequence shown here is derived from an EMBL/GenBank/DDBJ whole genome shotgun (WGS) entry which is preliminary data.</text>
</comment>
<keyword evidence="4" id="KW-1185">Reference proteome</keyword>
<feature type="compositionally biased region" description="Basic and acidic residues" evidence="1">
    <location>
        <begin position="28"/>
        <end position="37"/>
    </location>
</feature>
<dbReference type="EMBL" id="LWCA01000077">
    <property type="protein sequence ID" value="OAF71145.1"/>
    <property type="molecule type" value="Genomic_DNA"/>
</dbReference>
<dbReference type="PANTHER" id="PTHR10758:SF2">
    <property type="entry name" value="26S PROTEASOME NON-ATPASE REGULATORY SUBUNIT 3"/>
    <property type="match status" value="1"/>
</dbReference>
<feature type="domain" description="PCI" evidence="2">
    <location>
        <begin position="283"/>
        <end position="462"/>
    </location>
</feature>
<dbReference type="Pfam" id="PF01399">
    <property type="entry name" value="PCI"/>
    <property type="match status" value="1"/>
</dbReference>
<reference evidence="3 4" key="1">
    <citation type="submission" date="2016-04" db="EMBL/GenBank/DDBJ databases">
        <title>The genome of Intoshia linei affirms orthonectids as highly simplified spiralians.</title>
        <authorList>
            <person name="Mikhailov K.V."/>
            <person name="Slusarev G.S."/>
            <person name="Nikitin M.A."/>
            <person name="Logacheva M.D."/>
            <person name="Penin A."/>
            <person name="Aleoshin V."/>
            <person name="Panchin Y.V."/>
        </authorList>
    </citation>
    <scope>NUCLEOTIDE SEQUENCE [LARGE SCALE GENOMIC DNA]</scope>
    <source>
        <strain evidence="3">Intl2013</strain>
        <tissue evidence="3">Whole animal</tissue>
    </source>
</reference>
<feature type="region of interest" description="Disordered" evidence="1">
    <location>
        <begin position="1"/>
        <end position="37"/>
    </location>
</feature>
<keyword evidence="3" id="KW-0647">Proteasome</keyword>
<dbReference type="InterPro" id="IPR050756">
    <property type="entry name" value="CSN3"/>
</dbReference>
<evidence type="ECO:0000313" key="3">
    <source>
        <dbReference type="EMBL" id="OAF71145.1"/>
    </source>
</evidence>
<dbReference type="InterPro" id="IPR036390">
    <property type="entry name" value="WH_DNA-bd_sf"/>
</dbReference>
<feature type="compositionally biased region" description="Polar residues" evidence="1">
    <location>
        <begin position="10"/>
        <end position="20"/>
    </location>
</feature>
<evidence type="ECO:0000259" key="2">
    <source>
        <dbReference type="PROSITE" id="PS50250"/>
    </source>
</evidence>